<protein>
    <recommendedName>
        <fullName evidence="3">Rhodopsin domain-containing protein</fullName>
    </recommendedName>
</protein>
<accession>A0ABP0AUE5</accession>
<feature type="compositionally biased region" description="Basic and acidic residues" evidence="1">
    <location>
        <begin position="509"/>
        <end position="518"/>
    </location>
</feature>
<dbReference type="Pfam" id="PF20684">
    <property type="entry name" value="Fung_rhodopsin"/>
    <property type="match status" value="1"/>
</dbReference>
<gene>
    <name evidence="4" type="ORF">SCUCBS95973_000948</name>
</gene>
<dbReference type="PANTHER" id="PTHR39614:SF2">
    <property type="entry name" value="INTEGRAL MEMBRANE PROTEIN"/>
    <property type="match status" value="1"/>
</dbReference>
<organism evidence="4 5">
    <name type="scientific">Sporothrix curviconia</name>
    <dbReference type="NCBI Taxonomy" id="1260050"/>
    <lineage>
        <taxon>Eukaryota</taxon>
        <taxon>Fungi</taxon>
        <taxon>Dikarya</taxon>
        <taxon>Ascomycota</taxon>
        <taxon>Pezizomycotina</taxon>
        <taxon>Sordariomycetes</taxon>
        <taxon>Sordariomycetidae</taxon>
        <taxon>Ophiostomatales</taxon>
        <taxon>Ophiostomataceae</taxon>
        <taxon>Sporothrix</taxon>
    </lineage>
</organism>
<evidence type="ECO:0000259" key="3">
    <source>
        <dbReference type="Pfam" id="PF20684"/>
    </source>
</evidence>
<feature type="region of interest" description="Disordered" evidence="1">
    <location>
        <begin position="330"/>
        <end position="518"/>
    </location>
</feature>
<evidence type="ECO:0000313" key="5">
    <source>
        <dbReference type="Proteomes" id="UP001642405"/>
    </source>
</evidence>
<feature type="transmembrane region" description="Helical" evidence="2">
    <location>
        <begin position="101"/>
        <end position="123"/>
    </location>
</feature>
<evidence type="ECO:0000313" key="4">
    <source>
        <dbReference type="EMBL" id="CAK7210898.1"/>
    </source>
</evidence>
<feature type="transmembrane region" description="Helical" evidence="2">
    <location>
        <begin position="175"/>
        <end position="200"/>
    </location>
</feature>
<feature type="transmembrane region" description="Helical" evidence="2">
    <location>
        <begin position="212"/>
        <end position="233"/>
    </location>
</feature>
<feature type="compositionally biased region" description="Low complexity" evidence="1">
    <location>
        <begin position="432"/>
        <end position="448"/>
    </location>
</feature>
<feature type="compositionally biased region" description="Gly residues" evidence="1">
    <location>
        <begin position="330"/>
        <end position="347"/>
    </location>
</feature>
<reference evidence="4 5" key="1">
    <citation type="submission" date="2024-01" db="EMBL/GenBank/DDBJ databases">
        <authorList>
            <person name="Allen C."/>
            <person name="Tagirdzhanova G."/>
        </authorList>
    </citation>
    <scope>NUCLEOTIDE SEQUENCE [LARGE SCALE GENOMIC DNA]</scope>
</reference>
<dbReference type="Proteomes" id="UP001642405">
    <property type="component" value="Unassembled WGS sequence"/>
</dbReference>
<comment type="caution">
    <text evidence="4">The sequence shown here is derived from an EMBL/GenBank/DDBJ whole genome shotgun (WGS) entry which is preliminary data.</text>
</comment>
<feature type="transmembrane region" description="Helical" evidence="2">
    <location>
        <begin position="135"/>
        <end position="155"/>
    </location>
</feature>
<feature type="compositionally biased region" description="Low complexity" evidence="1">
    <location>
        <begin position="305"/>
        <end position="314"/>
    </location>
</feature>
<feature type="region of interest" description="Disordered" evidence="1">
    <location>
        <begin position="294"/>
        <end position="314"/>
    </location>
</feature>
<evidence type="ECO:0000256" key="2">
    <source>
        <dbReference type="SAM" id="Phobius"/>
    </source>
</evidence>
<sequence length="518" mass="54433">MADNTTVLPPLKAVTATDQGGILAITASLGLVFGVISLLIRTYVRIECRASFGKDDHVAFLSMFFALIQGILVFLAISRGFGEIVADLTPDAILAWQRDLYVSDIFFLIGMWLTKSSIALLLMRLSRDHSHSVMARVLLAASAVYFVVSLFVVSIRCDISQPWNDAVDGCSTSTYARWAAVTVLDILTEVALFVGGVWLVRGVQLPWSKKSVVVIAYGLRLPVILAAAVRLYYIHSSLYSDDESLHGILASVCTQIELSYAVIATTMPCLKPFMSALNTGYGGGATFVLSQTTPNSSALQRSRDTAGTTSSSSKAKAKVKAAAVAMMSGAAGGGGGSGNGTSGGAGSRSGSRARKSTESQTRILVVDDGAKSSQKDGGGSSSKDGTDSDGNLSRTATMTSSSVPPPMPRLAPSQTQYIPPPPKQKSGYNAVKTTSTSKSTTITATTISRSPFGGRSRMSAQSPTSEDDAAKEISVTQEKELEPMSPASPEATSPIIPASPSYAHYADGNGRERIGHAE</sequence>
<feature type="transmembrane region" description="Helical" evidence="2">
    <location>
        <begin position="20"/>
        <end position="40"/>
    </location>
</feature>
<keyword evidence="5" id="KW-1185">Reference proteome</keyword>
<keyword evidence="2" id="KW-1133">Transmembrane helix</keyword>
<evidence type="ECO:0000256" key="1">
    <source>
        <dbReference type="SAM" id="MobiDB-lite"/>
    </source>
</evidence>
<proteinExistence type="predicted"/>
<dbReference type="InterPro" id="IPR049326">
    <property type="entry name" value="Rhodopsin_dom_fungi"/>
</dbReference>
<dbReference type="PANTHER" id="PTHR39614">
    <property type="entry name" value="INTEGRAL MEMBRANE PROTEIN"/>
    <property type="match status" value="1"/>
</dbReference>
<dbReference type="EMBL" id="CAWUHB010000003">
    <property type="protein sequence ID" value="CAK7210898.1"/>
    <property type="molecule type" value="Genomic_DNA"/>
</dbReference>
<keyword evidence="2" id="KW-0812">Transmembrane</keyword>
<feature type="transmembrane region" description="Helical" evidence="2">
    <location>
        <begin position="60"/>
        <end position="81"/>
    </location>
</feature>
<name>A0ABP0AUE5_9PEZI</name>
<feature type="domain" description="Rhodopsin" evidence="3">
    <location>
        <begin position="40"/>
        <end position="275"/>
    </location>
</feature>
<keyword evidence="2" id="KW-0472">Membrane</keyword>